<proteinExistence type="predicted"/>
<dbReference type="Proteomes" id="UP001172155">
    <property type="component" value="Unassembled WGS sequence"/>
</dbReference>
<feature type="signal peptide" evidence="1">
    <location>
        <begin position="1"/>
        <end position="19"/>
    </location>
</feature>
<reference evidence="2" key="1">
    <citation type="submission" date="2023-06" db="EMBL/GenBank/DDBJ databases">
        <title>Genome-scale phylogeny and comparative genomics of the fungal order Sordariales.</title>
        <authorList>
            <consortium name="Lawrence Berkeley National Laboratory"/>
            <person name="Hensen N."/>
            <person name="Bonometti L."/>
            <person name="Westerberg I."/>
            <person name="Brannstrom I.O."/>
            <person name="Guillou S."/>
            <person name="Cros-Aarteil S."/>
            <person name="Calhoun S."/>
            <person name="Haridas S."/>
            <person name="Kuo A."/>
            <person name="Mondo S."/>
            <person name="Pangilinan J."/>
            <person name="Riley R."/>
            <person name="LaButti K."/>
            <person name="Andreopoulos B."/>
            <person name="Lipzen A."/>
            <person name="Chen C."/>
            <person name="Yanf M."/>
            <person name="Daum C."/>
            <person name="Ng V."/>
            <person name="Clum A."/>
            <person name="Steindorff A."/>
            <person name="Ohm R."/>
            <person name="Martin F."/>
            <person name="Silar P."/>
            <person name="Natvig D."/>
            <person name="Lalanne C."/>
            <person name="Gautier V."/>
            <person name="Ament-velasquez S.L."/>
            <person name="Kruys A."/>
            <person name="Hutchinson M.I."/>
            <person name="Powell A.J."/>
            <person name="Barry K."/>
            <person name="Miller A.N."/>
            <person name="Grigoriev I.V."/>
            <person name="Debuchy R."/>
            <person name="Gladieux P."/>
            <person name="Thoren M.H."/>
            <person name="Johannesson H."/>
        </authorList>
    </citation>
    <scope>NUCLEOTIDE SEQUENCE</scope>
    <source>
        <strain evidence="2">SMH3187-1</strain>
    </source>
</reference>
<dbReference type="AlphaFoldDB" id="A0AA40K7S5"/>
<accession>A0AA40K7S5</accession>
<sequence>MRLDLLFVLAAYGTSLSSAALNYTIVRAANPTADQQDAYTRIDAAMRLATQRYNKITKRANKQLRVEYNTGVQTADASWSGNVRFGSNRSYMNERTALHEISHTLGVGQRKAFDDKCKSAAWPTALPLLRGWDGQSAKISCGGSHFWPYGLNYDNEFSQRDADRHCLMVDAMLADGMDSY</sequence>
<evidence type="ECO:0000313" key="2">
    <source>
        <dbReference type="EMBL" id="KAK0749129.1"/>
    </source>
</evidence>
<keyword evidence="3" id="KW-1185">Reference proteome</keyword>
<gene>
    <name evidence="2" type="ORF">B0T18DRAFT_321929</name>
</gene>
<keyword evidence="1" id="KW-0732">Signal</keyword>
<organism evidence="2 3">
    <name type="scientific">Schizothecium vesticola</name>
    <dbReference type="NCBI Taxonomy" id="314040"/>
    <lineage>
        <taxon>Eukaryota</taxon>
        <taxon>Fungi</taxon>
        <taxon>Dikarya</taxon>
        <taxon>Ascomycota</taxon>
        <taxon>Pezizomycotina</taxon>
        <taxon>Sordariomycetes</taxon>
        <taxon>Sordariomycetidae</taxon>
        <taxon>Sordariales</taxon>
        <taxon>Schizotheciaceae</taxon>
        <taxon>Schizothecium</taxon>
    </lineage>
</organism>
<name>A0AA40K7S5_9PEZI</name>
<evidence type="ECO:0000256" key="1">
    <source>
        <dbReference type="SAM" id="SignalP"/>
    </source>
</evidence>
<evidence type="ECO:0008006" key="4">
    <source>
        <dbReference type="Google" id="ProtNLM"/>
    </source>
</evidence>
<feature type="chain" id="PRO_5041465465" description="Ricin B lectin" evidence="1">
    <location>
        <begin position="20"/>
        <end position="180"/>
    </location>
</feature>
<protein>
    <recommendedName>
        <fullName evidence="4">Ricin B lectin</fullName>
    </recommendedName>
</protein>
<evidence type="ECO:0000313" key="3">
    <source>
        <dbReference type="Proteomes" id="UP001172155"/>
    </source>
</evidence>
<dbReference type="EMBL" id="JAUKUD010000003">
    <property type="protein sequence ID" value="KAK0749129.1"/>
    <property type="molecule type" value="Genomic_DNA"/>
</dbReference>
<comment type="caution">
    <text evidence="2">The sequence shown here is derived from an EMBL/GenBank/DDBJ whole genome shotgun (WGS) entry which is preliminary data.</text>
</comment>